<evidence type="ECO:0000313" key="2">
    <source>
        <dbReference type="EMBL" id="HJD32148.1"/>
    </source>
</evidence>
<feature type="non-terminal residue" evidence="2">
    <location>
        <position position="136"/>
    </location>
</feature>
<proteinExistence type="predicted"/>
<sequence>MRKSRIRRGIYEKGKQNKIFRFYLLTYLTVLFVPMIISCLYYINMLRLIAEDDRKEKETELTHAAVLVDNKLDELEDLGDTIATNSYVNSFRSRSGVFDYPNSYRVYELCASLPDLYQVGQSVFEYFIFFDKSETV</sequence>
<evidence type="ECO:0000313" key="3">
    <source>
        <dbReference type="Proteomes" id="UP000823851"/>
    </source>
</evidence>
<accession>A0A9D2R243</accession>
<dbReference type="EMBL" id="DWUW01000265">
    <property type="protein sequence ID" value="HJD32148.1"/>
    <property type="molecule type" value="Genomic_DNA"/>
</dbReference>
<comment type="caution">
    <text evidence="2">The sequence shown here is derived from an EMBL/GenBank/DDBJ whole genome shotgun (WGS) entry which is preliminary data.</text>
</comment>
<reference evidence="2" key="2">
    <citation type="submission" date="2021-04" db="EMBL/GenBank/DDBJ databases">
        <authorList>
            <person name="Gilroy R."/>
        </authorList>
    </citation>
    <scope>NUCLEOTIDE SEQUENCE</scope>
    <source>
        <strain evidence="2">ChiHjej8B7-25341</strain>
    </source>
</reference>
<keyword evidence="1" id="KW-0812">Transmembrane</keyword>
<evidence type="ECO:0000256" key="1">
    <source>
        <dbReference type="SAM" id="Phobius"/>
    </source>
</evidence>
<dbReference type="Proteomes" id="UP000823851">
    <property type="component" value="Unassembled WGS sequence"/>
</dbReference>
<protein>
    <submittedName>
        <fullName evidence="2">Uncharacterized protein</fullName>
    </submittedName>
</protein>
<feature type="transmembrane region" description="Helical" evidence="1">
    <location>
        <begin position="20"/>
        <end position="43"/>
    </location>
</feature>
<name>A0A9D2R243_9FIRM</name>
<dbReference type="AlphaFoldDB" id="A0A9D2R243"/>
<keyword evidence="1" id="KW-1133">Transmembrane helix</keyword>
<gene>
    <name evidence="2" type="ORF">H9912_09425</name>
</gene>
<keyword evidence="1" id="KW-0472">Membrane</keyword>
<reference evidence="2" key="1">
    <citation type="journal article" date="2021" name="PeerJ">
        <title>Extensive microbial diversity within the chicken gut microbiome revealed by metagenomics and culture.</title>
        <authorList>
            <person name="Gilroy R."/>
            <person name="Ravi A."/>
            <person name="Getino M."/>
            <person name="Pursley I."/>
            <person name="Horton D.L."/>
            <person name="Alikhan N.F."/>
            <person name="Baker D."/>
            <person name="Gharbi K."/>
            <person name="Hall N."/>
            <person name="Watson M."/>
            <person name="Adriaenssens E.M."/>
            <person name="Foster-Nyarko E."/>
            <person name="Jarju S."/>
            <person name="Secka A."/>
            <person name="Antonio M."/>
            <person name="Oren A."/>
            <person name="Chaudhuri R.R."/>
            <person name="La Ragione R."/>
            <person name="Hildebrand F."/>
            <person name="Pallen M.J."/>
        </authorList>
    </citation>
    <scope>NUCLEOTIDE SEQUENCE</scope>
    <source>
        <strain evidence="2">ChiHjej8B7-25341</strain>
    </source>
</reference>
<organism evidence="2 3">
    <name type="scientific">Candidatus Eisenbergiella stercorigallinarum</name>
    <dbReference type="NCBI Taxonomy" id="2838557"/>
    <lineage>
        <taxon>Bacteria</taxon>
        <taxon>Bacillati</taxon>
        <taxon>Bacillota</taxon>
        <taxon>Clostridia</taxon>
        <taxon>Lachnospirales</taxon>
        <taxon>Lachnospiraceae</taxon>
        <taxon>Eisenbergiella</taxon>
    </lineage>
</organism>